<reference evidence="1 2" key="1">
    <citation type="journal article" date="2019" name="Front. Microbiol.">
        <title>Ammonia Oxidation by the Arctic Terrestrial Thaumarchaeote Candidatus Nitrosocosmicus arcticus Is Stimulated by Increasing Temperatures.</title>
        <authorList>
            <person name="Alves R.J.E."/>
            <person name="Kerou M."/>
            <person name="Zappe A."/>
            <person name="Bittner R."/>
            <person name="Abby S.S."/>
            <person name="Schmidt H.A."/>
            <person name="Pfeifer K."/>
            <person name="Schleper C."/>
        </authorList>
    </citation>
    <scope>NUCLEOTIDE SEQUENCE [LARGE SCALE GENOMIC DNA]</scope>
    <source>
        <strain evidence="1 2">Kfb</strain>
    </source>
</reference>
<gene>
    <name evidence="1" type="ORF">NARC_140095</name>
</gene>
<evidence type="ECO:0000313" key="1">
    <source>
        <dbReference type="EMBL" id="TVP39640.1"/>
    </source>
</evidence>
<evidence type="ECO:0000313" key="2">
    <source>
        <dbReference type="Proteomes" id="UP000315289"/>
    </source>
</evidence>
<proteinExistence type="predicted"/>
<comment type="caution">
    <text evidence="1">The sequence shown here is derived from an EMBL/GenBank/DDBJ whole genome shotgun (WGS) entry which is preliminary data.</text>
</comment>
<dbReference type="AlphaFoldDB" id="A0A557SSR8"/>
<keyword evidence="2" id="KW-1185">Reference proteome</keyword>
<accession>A0A557SSR8</accession>
<dbReference type="EMBL" id="VOAH01000014">
    <property type="protein sequence ID" value="TVP39640.1"/>
    <property type="molecule type" value="Genomic_DNA"/>
</dbReference>
<sequence length="60" mass="7427">MFLSIFTFIRIDDERGWTNLDVYNECTVFFYWLRNVYNNHIKIEKFIPISKHFAYHKTSC</sequence>
<organism evidence="1 2">
    <name type="scientific">Candidatus Nitrosocosmicus arcticus</name>
    <dbReference type="NCBI Taxonomy" id="2035267"/>
    <lineage>
        <taxon>Archaea</taxon>
        <taxon>Nitrososphaerota</taxon>
        <taxon>Nitrososphaeria</taxon>
        <taxon>Nitrososphaerales</taxon>
        <taxon>Nitrososphaeraceae</taxon>
        <taxon>Candidatus Nitrosocosmicus</taxon>
    </lineage>
</organism>
<dbReference type="Proteomes" id="UP000315289">
    <property type="component" value="Unassembled WGS sequence"/>
</dbReference>
<protein>
    <submittedName>
        <fullName evidence="1">Uncharacterized protein</fullName>
    </submittedName>
</protein>
<name>A0A557SSR8_9ARCH</name>